<sequence length="238" mass="25027">MFTEATNASRAKWAQAALDTFASQTNMDKAGEETGTILGDLLANLMHLSHQQGLDFSVLLDTARGNFETELTEEDKELPAWALLAAPGEKKAVNPDGPRETQTCNAAAKAPPTPPAKEIVIRVDADYVPDDGDAFEAVQCALEHFSIPTVMIERTIAPARVVIGLEGGVIQGATASVPTEFLVYDYDVQDAATDEVAVRPALDGKTVAVLKSTSRDAVVDAAAVTIVFDAAATAEAAA</sequence>
<organism evidence="2 3">
    <name type="scientific">Duganella vulcania</name>
    <dbReference type="NCBI Taxonomy" id="2692166"/>
    <lineage>
        <taxon>Bacteria</taxon>
        <taxon>Pseudomonadati</taxon>
        <taxon>Pseudomonadota</taxon>
        <taxon>Betaproteobacteria</taxon>
        <taxon>Burkholderiales</taxon>
        <taxon>Oxalobacteraceae</taxon>
        <taxon>Telluria group</taxon>
        <taxon>Duganella</taxon>
    </lineage>
</organism>
<evidence type="ECO:0000256" key="1">
    <source>
        <dbReference type="SAM" id="MobiDB-lite"/>
    </source>
</evidence>
<name>A0A845GHJ0_9BURK</name>
<dbReference type="Proteomes" id="UP000447355">
    <property type="component" value="Unassembled WGS sequence"/>
</dbReference>
<gene>
    <name evidence="2" type="ORF">GTP90_01330</name>
</gene>
<accession>A0A845GHJ0</accession>
<feature type="region of interest" description="Disordered" evidence="1">
    <location>
        <begin position="90"/>
        <end position="113"/>
    </location>
</feature>
<protein>
    <submittedName>
        <fullName evidence="2">Uncharacterized protein</fullName>
    </submittedName>
</protein>
<dbReference type="AlphaFoldDB" id="A0A845GHJ0"/>
<comment type="caution">
    <text evidence="2">The sequence shown here is derived from an EMBL/GenBank/DDBJ whole genome shotgun (WGS) entry which is preliminary data.</text>
</comment>
<evidence type="ECO:0000313" key="2">
    <source>
        <dbReference type="EMBL" id="MYM92498.1"/>
    </source>
</evidence>
<evidence type="ECO:0000313" key="3">
    <source>
        <dbReference type="Proteomes" id="UP000447355"/>
    </source>
</evidence>
<feature type="compositionally biased region" description="Basic and acidic residues" evidence="1">
    <location>
        <begin position="90"/>
        <end position="99"/>
    </location>
</feature>
<dbReference type="RefSeq" id="WP_161081763.1">
    <property type="nucleotide sequence ID" value="NZ_WWCX01000001.1"/>
</dbReference>
<proteinExistence type="predicted"/>
<dbReference type="EMBL" id="WWCX01000001">
    <property type="protein sequence ID" value="MYM92498.1"/>
    <property type="molecule type" value="Genomic_DNA"/>
</dbReference>
<reference evidence="2" key="1">
    <citation type="submission" date="2019-12" db="EMBL/GenBank/DDBJ databases">
        <title>Novel species isolated from a subtropical stream in China.</title>
        <authorList>
            <person name="Lu H."/>
        </authorList>
    </citation>
    <scope>NUCLEOTIDE SEQUENCE [LARGE SCALE GENOMIC DNA]</scope>
    <source>
        <strain evidence="2">FT81W</strain>
    </source>
</reference>